<dbReference type="SUPFAM" id="SSF57716">
    <property type="entry name" value="Glucocorticoid receptor-like (DNA-binding domain)"/>
    <property type="match status" value="1"/>
</dbReference>
<feature type="compositionally biased region" description="Low complexity" evidence="7">
    <location>
        <begin position="91"/>
        <end position="106"/>
    </location>
</feature>
<feature type="domain" description="GATA-type" evidence="8">
    <location>
        <begin position="349"/>
        <end position="384"/>
    </location>
</feature>
<protein>
    <recommendedName>
        <fullName evidence="8">GATA-type domain-containing protein</fullName>
    </recommendedName>
</protein>
<keyword evidence="3" id="KW-0862">Zinc</keyword>
<name>A0A8K0UV57_9AGAR</name>
<evidence type="ECO:0000256" key="7">
    <source>
        <dbReference type="SAM" id="MobiDB-lite"/>
    </source>
</evidence>
<organism evidence="9 10">
    <name type="scientific">Cristinia sonorae</name>
    <dbReference type="NCBI Taxonomy" id="1940300"/>
    <lineage>
        <taxon>Eukaryota</taxon>
        <taxon>Fungi</taxon>
        <taxon>Dikarya</taxon>
        <taxon>Basidiomycota</taxon>
        <taxon>Agaricomycotina</taxon>
        <taxon>Agaricomycetes</taxon>
        <taxon>Agaricomycetidae</taxon>
        <taxon>Agaricales</taxon>
        <taxon>Pleurotineae</taxon>
        <taxon>Stephanosporaceae</taxon>
        <taxon>Cristinia</taxon>
    </lineage>
</organism>
<feature type="compositionally biased region" description="Pro residues" evidence="7">
    <location>
        <begin position="159"/>
        <end position="173"/>
    </location>
</feature>
<feature type="region of interest" description="Disordered" evidence="7">
    <location>
        <begin position="389"/>
        <end position="442"/>
    </location>
</feature>
<dbReference type="Gene3D" id="3.30.50.10">
    <property type="entry name" value="Erythroid Transcription Factor GATA-1, subunit A"/>
    <property type="match status" value="1"/>
</dbReference>
<feature type="compositionally biased region" description="Basic and acidic residues" evidence="7">
    <location>
        <begin position="321"/>
        <end position="331"/>
    </location>
</feature>
<evidence type="ECO:0000256" key="5">
    <source>
        <dbReference type="ARBA" id="ARBA00023163"/>
    </source>
</evidence>
<dbReference type="PANTHER" id="PTHR47172">
    <property type="entry name" value="OS01G0976800 PROTEIN"/>
    <property type="match status" value="1"/>
</dbReference>
<feature type="region of interest" description="Disordered" evidence="7">
    <location>
        <begin position="321"/>
        <end position="355"/>
    </location>
</feature>
<dbReference type="GO" id="GO:0043565">
    <property type="term" value="F:sequence-specific DNA binding"/>
    <property type="evidence" value="ECO:0007669"/>
    <property type="project" value="InterPro"/>
</dbReference>
<feature type="compositionally biased region" description="Basic and acidic residues" evidence="7">
    <location>
        <begin position="224"/>
        <end position="238"/>
    </location>
</feature>
<dbReference type="InterPro" id="IPR013088">
    <property type="entry name" value="Znf_NHR/GATA"/>
</dbReference>
<dbReference type="Pfam" id="PF00320">
    <property type="entry name" value="GATA"/>
    <property type="match status" value="1"/>
</dbReference>
<feature type="compositionally biased region" description="Pro residues" evidence="7">
    <location>
        <begin position="140"/>
        <end position="149"/>
    </location>
</feature>
<dbReference type="OrthoDB" id="2162994at2759"/>
<dbReference type="Proteomes" id="UP000813824">
    <property type="component" value="Unassembled WGS sequence"/>
</dbReference>
<evidence type="ECO:0000313" key="9">
    <source>
        <dbReference type="EMBL" id="KAH8104069.1"/>
    </source>
</evidence>
<dbReference type="InterPro" id="IPR000679">
    <property type="entry name" value="Znf_GATA"/>
</dbReference>
<keyword evidence="4" id="KW-0805">Transcription regulation</keyword>
<dbReference type="GO" id="GO:0008270">
    <property type="term" value="F:zinc ion binding"/>
    <property type="evidence" value="ECO:0007669"/>
    <property type="project" value="UniProtKB-KW"/>
</dbReference>
<dbReference type="AlphaFoldDB" id="A0A8K0UV57"/>
<dbReference type="GO" id="GO:0006355">
    <property type="term" value="P:regulation of DNA-templated transcription"/>
    <property type="evidence" value="ECO:0007669"/>
    <property type="project" value="InterPro"/>
</dbReference>
<feature type="region of interest" description="Disordered" evidence="7">
    <location>
        <begin position="1"/>
        <end position="47"/>
    </location>
</feature>
<accession>A0A8K0UV57</accession>
<evidence type="ECO:0000256" key="1">
    <source>
        <dbReference type="ARBA" id="ARBA00022723"/>
    </source>
</evidence>
<reference evidence="9" key="1">
    <citation type="journal article" date="2021" name="New Phytol.">
        <title>Evolutionary innovations through gain and loss of genes in the ectomycorrhizal Boletales.</title>
        <authorList>
            <person name="Wu G."/>
            <person name="Miyauchi S."/>
            <person name="Morin E."/>
            <person name="Kuo A."/>
            <person name="Drula E."/>
            <person name="Varga T."/>
            <person name="Kohler A."/>
            <person name="Feng B."/>
            <person name="Cao Y."/>
            <person name="Lipzen A."/>
            <person name="Daum C."/>
            <person name="Hundley H."/>
            <person name="Pangilinan J."/>
            <person name="Johnson J."/>
            <person name="Barry K."/>
            <person name="LaButti K."/>
            <person name="Ng V."/>
            <person name="Ahrendt S."/>
            <person name="Min B."/>
            <person name="Choi I.G."/>
            <person name="Park H."/>
            <person name="Plett J.M."/>
            <person name="Magnuson J."/>
            <person name="Spatafora J.W."/>
            <person name="Nagy L.G."/>
            <person name="Henrissat B."/>
            <person name="Grigoriev I.V."/>
            <person name="Yang Z.L."/>
            <person name="Xu J."/>
            <person name="Martin F.M."/>
        </authorList>
    </citation>
    <scope>NUCLEOTIDE SEQUENCE</scope>
    <source>
        <strain evidence="9">KKN 215</strain>
    </source>
</reference>
<dbReference type="EMBL" id="JAEVFJ010000006">
    <property type="protein sequence ID" value="KAH8104069.1"/>
    <property type="molecule type" value="Genomic_DNA"/>
</dbReference>
<keyword evidence="2 6" id="KW-0863">Zinc-finger</keyword>
<keyword evidence="10" id="KW-1185">Reference proteome</keyword>
<feature type="compositionally biased region" description="Polar residues" evidence="7">
    <location>
        <begin position="177"/>
        <end position="201"/>
    </location>
</feature>
<dbReference type="PROSITE" id="PS50114">
    <property type="entry name" value="GATA_ZN_FINGER_2"/>
    <property type="match status" value="1"/>
</dbReference>
<comment type="caution">
    <text evidence="9">The sequence shown here is derived from an EMBL/GenBank/DDBJ whole genome shotgun (WGS) entry which is preliminary data.</text>
</comment>
<feature type="compositionally biased region" description="Basic and acidic residues" evidence="7">
    <location>
        <begin position="428"/>
        <end position="442"/>
    </location>
</feature>
<sequence>MSVSALSGAAQVVPDGTLSGRRASSSHSSSQTLVTSADPRGGQPPLYAPVVHAYSFPSQMASDGRYIYQNSQEAQPGAYPYPHYPPPPPSTYDSSQQQQQQQQYASNPPPARPVRNNSSQSHSPHQPPAPPPAGYSQPPSGYPNPPPAYPAGQQFGVAQPPPNQQQWPPPPPENWSHYPQTFTQPNPPIQQEQQSFSNQGNGRAEQPPAPPSEHRVPSGSTTKPKQDARRDDRAHRTAGDPAPPPKGRKTREPEPPAPPPLPAPLGLDFMKLLDSYRLIIDSANVMGNDSSQPRPETLERMLQAASYGAQALDAAAKRVASDVPPETREQEADVADSAAKVPQKAESHPTEGQTCLGCNATSTPEWRRGPMGPRTLCNACGLVYAKLIKKRTREPGRGRGGGSSGKNPKRNGSGQASSDSDDDGSLDSQDRRSDVGDQGGRE</sequence>
<dbReference type="CDD" id="cd00202">
    <property type="entry name" value="ZnF_GATA"/>
    <property type="match status" value="1"/>
</dbReference>
<keyword evidence="1" id="KW-0479">Metal-binding</keyword>
<proteinExistence type="predicted"/>
<evidence type="ECO:0000256" key="6">
    <source>
        <dbReference type="PROSITE-ProRule" id="PRU00094"/>
    </source>
</evidence>
<feature type="region of interest" description="Disordered" evidence="7">
    <location>
        <begin position="65"/>
        <end position="267"/>
    </location>
</feature>
<evidence type="ECO:0000256" key="4">
    <source>
        <dbReference type="ARBA" id="ARBA00023015"/>
    </source>
</evidence>
<dbReference type="PANTHER" id="PTHR47172:SF24">
    <property type="entry name" value="GATA ZINC FINGER DOMAIN-CONTAINING PROTEIN 14-RELATED"/>
    <property type="match status" value="1"/>
</dbReference>
<gene>
    <name evidence="9" type="ORF">BXZ70DRAFT_1005619</name>
</gene>
<dbReference type="SMART" id="SM00401">
    <property type="entry name" value="ZnF_GATA"/>
    <property type="match status" value="1"/>
</dbReference>
<evidence type="ECO:0000259" key="8">
    <source>
        <dbReference type="PROSITE" id="PS50114"/>
    </source>
</evidence>
<evidence type="ECO:0000256" key="3">
    <source>
        <dbReference type="ARBA" id="ARBA00022833"/>
    </source>
</evidence>
<evidence type="ECO:0000256" key="2">
    <source>
        <dbReference type="ARBA" id="ARBA00022771"/>
    </source>
</evidence>
<evidence type="ECO:0000313" key="10">
    <source>
        <dbReference type="Proteomes" id="UP000813824"/>
    </source>
</evidence>
<keyword evidence="5" id="KW-0804">Transcription</keyword>